<evidence type="ECO:0000313" key="2">
    <source>
        <dbReference type="EMBL" id="PAV18056.1"/>
    </source>
</evidence>
<accession>A0A286UEM4</accession>
<proteinExistence type="predicted"/>
<feature type="compositionally biased region" description="Polar residues" evidence="1">
    <location>
        <begin position="185"/>
        <end position="203"/>
    </location>
</feature>
<keyword evidence="3" id="KW-1185">Reference proteome</keyword>
<evidence type="ECO:0000313" key="3">
    <source>
        <dbReference type="Proteomes" id="UP000217199"/>
    </source>
</evidence>
<name>A0A286UEM4_9AGAM</name>
<dbReference type="AlphaFoldDB" id="A0A286UEM4"/>
<feature type="compositionally biased region" description="Polar residues" evidence="1">
    <location>
        <begin position="222"/>
        <end position="231"/>
    </location>
</feature>
<reference evidence="2 3" key="1">
    <citation type="journal article" date="2017" name="Mol. Ecol.">
        <title>Comparative and population genomic landscape of Phellinus noxius: A hypervariable fungus causing root rot in trees.</title>
        <authorList>
            <person name="Chung C.L."/>
            <person name="Lee T.J."/>
            <person name="Akiba M."/>
            <person name="Lee H.H."/>
            <person name="Kuo T.H."/>
            <person name="Liu D."/>
            <person name="Ke H.M."/>
            <person name="Yokoi T."/>
            <person name="Roa M.B."/>
            <person name="Lu M.J."/>
            <person name="Chang Y.Y."/>
            <person name="Ann P.J."/>
            <person name="Tsai J.N."/>
            <person name="Chen C.Y."/>
            <person name="Tzean S.S."/>
            <person name="Ota Y."/>
            <person name="Hattori T."/>
            <person name="Sahashi N."/>
            <person name="Liou R.F."/>
            <person name="Kikuchi T."/>
            <person name="Tsai I.J."/>
        </authorList>
    </citation>
    <scope>NUCLEOTIDE SEQUENCE [LARGE SCALE GENOMIC DNA]</scope>
    <source>
        <strain evidence="2 3">FFPRI411160</strain>
    </source>
</reference>
<dbReference type="EMBL" id="NBII01000006">
    <property type="protein sequence ID" value="PAV18056.1"/>
    <property type="molecule type" value="Genomic_DNA"/>
</dbReference>
<sequence length="231" mass="26223">MGKAEEKIVWQNYYNSRIPTPGKPYIPDGTPIPLELHERLNRKLRKLTWVSEFERTHDGKIKLMLYNSGKETLNLYNIDYLFVDEKNKIFYFHKHELESSIGSSYQSFIKDLETWVTSRGCTRNGVYSGYGRCQDCLKIGSFILETAAASHTENIVKDQAKSAIQPIGKRSNSIQIPVTKGKLSPRSSITGLLVRSDTSSGNESDNKKSKSLTWPLPRKLLKQSSNKTSDS</sequence>
<evidence type="ECO:0000256" key="1">
    <source>
        <dbReference type="SAM" id="MobiDB-lite"/>
    </source>
</evidence>
<dbReference type="Proteomes" id="UP000217199">
    <property type="component" value="Unassembled WGS sequence"/>
</dbReference>
<organism evidence="2 3">
    <name type="scientific">Pyrrhoderma noxium</name>
    <dbReference type="NCBI Taxonomy" id="2282107"/>
    <lineage>
        <taxon>Eukaryota</taxon>
        <taxon>Fungi</taxon>
        <taxon>Dikarya</taxon>
        <taxon>Basidiomycota</taxon>
        <taxon>Agaricomycotina</taxon>
        <taxon>Agaricomycetes</taxon>
        <taxon>Hymenochaetales</taxon>
        <taxon>Hymenochaetaceae</taxon>
        <taxon>Pyrrhoderma</taxon>
    </lineage>
</organism>
<dbReference type="InParanoid" id="A0A286UEM4"/>
<protein>
    <submittedName>
        <fullName evidence="2">Uncharacterized protein</fullName>
    </submittedName>
</protein>
<comment type="caution">
    <text evidence="2">The sequence shown here is derived from an EMBL/GenBank/DDBJ whole genome shotgun (WGS) entry which is preliminary data.</text>
</comment>
<gene>
    <name evidence="2" type="ORF">PNOK_0654200</name>
</gene>
<feature type="region of interest" description="Disordered" evidence="1">
    <location>
        <begin position="180"/>
        <end position="231"/>
    </location>
</feature>